<accession>A0ABP9HBR8</accession>
<keyword evidence="2" id="KW-1185">Reference proteome</keyword>
<evidence type="ECO:0000313" key="1">
    <source>
        <dbReference type="EMBL" id="GAA4966887.1"/>
    </source>
</evidence>
<sequence length="60" mass="7204">MPVMLFISFVVFFMLKVFKRSTYQNYIKFKLRKTSILINKYSILTKNANFKSLNVKIAYL</sequence>
<proteinExistence type="predicted"/>
<name>A0ABP9HBR8_9FLAO</name>
<evidence type="ECO:0000313" key="2">
    <source>
        <dbReference type="Proteomes" id="UP001501692"/>
    </source>
</evidence>
<comment type="caution">
    <text evidence="1">The sequence shown here is derived from an EMBL/GenBank/DDBJ whole genome shotgun (WGS) entry which is preliminary data.</text>
</comment>
<gene>
    <name evidence="1" type="ORF">GCM10023315_15320</name>
</gene>
<protein>
    <submittedName>
        <fullName evidence="1">Uncharacterized protein</fullName>
    </submittedName>
</protein>
<reference evidence="2" key="1">
    <citation type="journal article" date="2019" name="Int. J. Syst. Evol. Microbiol.">
        <title>The Global Catalogue of Microorganisms (GCM) 10K type strain sequencing project: providing services to taxonomists for standard genome sequencing and annotation.</title>
        <authorList>
            <consortium name="The Broad Institute Genomics Platform"/>
            <consortium name="The Broad Institute Genome Sequencing Center for Infectious Disease"/>
            <person name="Wu L."/>
            <person name="Ma J."/>
        </authorList>
    </citation>
    <scope>NUCLEOTIDE SEQUENCE [LARGE SCALE GENOMIC DNA]</scope>
    <source>
        <strain evidence="2">JCM 18287</strain>
    </source>
</reference>
<dbReference type="Proteomes" id="UP001501692">
    <property type="component" value="Unassembled WGS sequence"/>
</dbReference>
<dbReference type="EMBL" id="BAABJK010000004">
    <property type="protein sequence ID" value="GAA4966887.1"/>
    <property type="molecule type" value="Genomic_DNA"/>
</dbReference>
<organism evidence="1 2">
    <name type="scientific">Algibacter aquimarinus</name>
    <dbReference type="NCBI Taxonomy" id="1136748"/>
    <lineage>
        <taxon>Bacteria</taxon>
        <taxon>Pseudomonadati</taxon>
        <taxon>Bacteroidota</taxon>
        <taxon>Flavobacteriia</taxon>
        <taxon>Flavobacteriales</taxon>
        <taxon>Flavobacteriaceae</taxon>
        <taxon>Algibacter</taxon>
    </lineage>
</organism>